<evidence type="ECO:0000256" key="10">
    <source>
        <dbReference type="ARBA" id="ARBA00023136"/>
    </source>
</evidence>
<dbReference type="Proteomes" id="UP001204445">
    <property type="component" value="Unassembled WGS sequence"/>
</dbReference>
<evidence type="ECO:0000256" key="8">
    <source>
        <dbReference type="ARBA" id="ARBA00022989"/>
    </source>
</evidence>
<evidence type="ECO:0000256" key="9">
    <source>
        <dbReference type="ARBA" id="ARBA00023065"/>
    </source>
</evidence>
<evidence type="ECO:0000256" key="7">
    <source>
        <dbReference type="ARBA" id="ARBA00022958"/>
    </source>
</evidence>
<evidence type="ECO:0000256" key="1">
    <source>
        <dbReference type="ARBA" id="ARBA00022448"/>
    </source>
</evidence>
<reference evidence="12" key="1">
    <citation type="submission" date="2022-08" db="EMBL/GenBank/DDBJ databases">
        <title>Genomic Encyclopedia of Type Strains, Phase III (KMG-III): the genomes of soil and plant-associated and newly described type strains.</title>
        <authorList>
            <person name="Whitman W."/>
        </authorList>
    </citation>
    <scope>NUCLEOTIDE SEQUENCE</scope>
    <source>
        <strain evidence="12">HMT 1</strain>
    </source>
</reference>
<comment type="function">
    <text evidence="11">Part of the high-affinity ATP-driven potassium transport (or Kdp) system, which catalyzes the hydrolysis of ATP coupled with the electrogenic transport of potassium into the cytoplasm. This subunit acts as a catalytic chaperone that increases the ATP-binding affinity of the ATP-hydrolyzing subunit KdpB by the formation of a transient KdpB/KdpC/ATP ternary complex.</text>
</comment>
<evidence type="ECO:0000313" key="12">
    <source>
        <dbReference type="EMBL" id="MCS3904624.1"/>
    </source>
</evidence>
<evidence type="ECO:0000256" key="4">
    <source>
        <dbReference type="ARBA" id="ARBA00022692"/>
    </source>
</evidence>
<dbReference type="NCBIfam" id="NF001454">
    <property type="entry name" value="PRK00315.1"/>
    <property type="match status" value="1"/>
</dbReference>
<comment type="caution">
    <text evidence="12">The sequence shown here is derived from an EMBL/GenBank/DDBJ whole genome shotgun (WGS) entry which is preliminary data.</text>
</comment>
<dbReference type="Pfam" id="PF02669">
    <property type="entry name" value="KdpC"/>
    <property type="match status" value="1"/>
</dbReference>
<keyword evidence="2 11" id="KW-1003">Cell membrane</keyword>
<dbReference type="PANTHER" id="PTHR30042:SF2">
    <property type="entry name" value="POTASSIUM-TRANSPORTING ATPASE KDPC SUBUNIT"/>
    <property type="match status" value="1"/>
</dbReference>
<comment type="subcellular location">
    <subcellularLocation>
        <location evidence="11">Cell membrane</location>
        <topology evidence="11">Single-pass membrane protein</topology>
    </subcellularLocation>
</comment>
<dbReference type="GO" id="GO:0008556">
    <property type="term" value="F:P-type potassium transmembrane transporter activity"/>
    <property type="evidence" value="ECO:0007669"/>
    <property type="project" value="InterPro"/>
</dbReference>
<comment type="similarity">
    <text evidence="11">Belongs to the KdpC family.</text>
</comment>
<keyword evidence="9 11" id="KW-0406">Ion transport</keyword>
<evidence type="ECO:0000313" key="13">
    <source>
        <dbReference type="Proteomes" id="UP001204445"/>
    </source>
</evidence>
<sequence length="208" mass="21654">MVTKIPDPATQETLPLPATSAGTGWSHALRGALLLMLICGGLYPAVTATLGGMLFPHQSTGSLVSINGKVIGSELVGQPFSAPGYFHGRPSAAGYDPFSVSGSNWAPSNPDLRQRAAADAARIAEANNIAANTIPVDLIAASGSGIDPHITPEAARLQIDRVARTRNLPRNQVAGIVNEHVEPPVLSILGQPHVNVLKLNLALDTINQ</sequence>
<dbReference type="GO" id="GO:0005886">
    <property type="term" value="C:plasma membrane"/>
    <property type="evidence" value="ECO:0007669"/>
    <property type="project" value="UniProtKB-SubCell"/>
</dbReference>
<organism evidence="12 13">
    <name type="scientific">Methylohalomonas lacus</name>
    <dbReference type="NCBI Taxonomy" id="398773"/>
    <lineage>
        <taxon>Bacteria</taxon>
        <taxon>Pseudomonadati</taxon>
        <taxon>Pseudomonadota</taxon>
        <taxon>Gammaproteobacteria</taxon>
        <taxon>Methylohalomonadales</taxon>
        <taxon>Methylohalomonadaceae</taxon>
        <taxon>Methylohalomonas</taxon>
    </lineage>
</organism>
<dbReference type="AlphaFoldDB" id="A0AAE3HLT9"/>
<dbReference type="InterPro" id="IPR003820">
    <property type="entry name" value="KdpC"/>
</dbReference>
<keyword evidence="8 11" id="KW-1133">Transmembrane helix</keyword>
<evidence type="ECO:0000256" key="3">
    <source>
        <dbReference type="ARBA" id="ARBA00022538"/>
    </source>
</evidence>
<dbReference type="PIRSF" id="PIRSF001296">
    <property type="entry name" value="K_ATPase_KdpC"/>
    <property type="match status" value="1"/>
</dbReference>
<dbReference type="EMBL" id="JANUCT010000031">
    <property type="protein sequence ID" value="MCS3904624.1"/>
    <property type="molecule type" value="Genomic_DNA"/>
</dbReference>
<keyword evidence="3 11" id="KW-0633">Potassium transport</keyword>
<dbReference type="GO" id="GO:0005524">
    <property type="term" value="F:ATP binding"/>
    <property type="evidence" value="ECO:0007669"/>
    <property type="project" value="UniProtKB-UniRule"/>
</dbReference>
<dbReference type="PANTHER" id="PTHR30042">
    <property type="entry name" value="POTASSIUM-TRANSPORTING ATPASE C CHAIN"/>
    <property type="match status" value="1"/>
</dbReference>
<keyword evidence="13" id="KW-1185">Reference proteome</keyword>
<protein>
    <recommendedName>
        <fullName evidence="11">Potassium-transporting ATPase KdpC subunit</fullName>
    </recommendedName>
    <alternativeName>
        <fullName evidence="11">ATP phosphohydrolase [potassium-transporting] C chain</fullName>
    </alternativeName>
    <alternativeName>
        <fullName evidence="11">Potassium-binding and translocating subunit C</fullName>
    </alternativeName>
    <alternativeName>
        <fullName evidence="11">Potassium-translocating ATPase C chain</fullName>
    </alternativeName>
</protein>
<keyword evidence="6 11" id="KW-0067">ATP-binding</keyword>
<evidence type="ECO:0000256" key="5">
    <source>
        <dbReference type="ARBA" id="ARBA00022741"/>
    </source>
</evidence>
<keyword evidence="1 11" id="KW-0813">Transport</keyword>
<dbReference type="RefSeq" id="WP_259057826.1">
    <property type="nucleotide sequence ID" value="NZ_JANUCT010000031.1"/>
</dbReference>
<proteinExistence type="inferred from homology"/>
<dbReference type="NCBIfam" id="TIGR00681">
    <property type="entry name" value="kdpC"/>
    <property type="match status" value="1"/>
</dbReference>
<gene>
    <name evidence="11" type="primary">kdpC</name>
    <name evidence="12" type="ORF">J2T55_002665</name>
</gene>
<accession>A0AAE3HLT9</accession>
<keyword evidence="4 11" id="KW-0812">Transmembrane</keyword>
<evidence type="ECO:0000256" key="6">
    <source>
        <dbReference type="ARBA" id="ARBA00022840"/>
    </source>
</evidence>
<name>A0AAE3HLT9_9GAMM</name>
<feature type="transmembrane region" description="Helical" evidence="11">
    <location>
        <begin position="32"/>
        <end position="55"/>
    </location>
</feature>
<keyword evidence="10 11" id="KW-0472">Membrane</keyword>
<keyword evidence="7 11" id="KW-0630">Potassium</keyword>
<evidence type="ECO:0000256" key="2">
    <source>
        <dbReference type="ARBA" id="ARBA00022475"/>
    </source>
</evidence>
<evidence type="ECO:0000256" key="11">
    <source>
        <dbReference type="HAMAP-Rule" id="MF_00276"/>
    </source>
</evidence>
<comment type="subunit">
    <text evidence="11">The system is composed of three essential subunits: KdpA, KdpB and KdpC.</text>
</comment>
<dbReference type="HAMAP" id="MF_00276">
    <property type="entry name" value="KdpC"/>
    <property type="match status" value="1"/>
</dbReference>
<keyword evidence="5 11" id="KW-0547">Nucleotide-binding</keyword>